<dbReference type="STRING" id="4781.A0A0P1A5H0"/>
<dbReference type="GO" id="GO:0005886">
    <property type="term" value="C:plasma membrane"/>
    <property type="evidence" value="ECO:0007669"/>
    <property type="project" value="UniProtKB-SubCell"/>
</dbReference>
<evidence type="ECO:0000313" key="16">
    <source>
        <dbReference type="Proteomes" id="UP000054928"/>
    </source>
</evidence>
<evidence type="ECO:0000256" key="6">
    <source>
        <dbReference type="ARBA" id="ARBA00023136"/>
    </source>
</evidence>
<evidence type="ECO:0000256" key="12">
    <source>
        <dbReference type="ARBA" id="ARBA00042373"/>
    </source>
</evidence>
<evidence type="ECO:0000256" key="7">
    <source>
        <dbReference type="ARBA" id="ARBA00023180"/>
    </source>
</evidence>
<keyword evidence="8" id="KW-0119">Carbohydrate metabolism</keyword>
<keyword evidence="6" id="KW-0472">Membrane</keyword>
<dbReference type="RefSeq" id="XP_024571735.1">
    <property type="nucleotide sequence ID" value="XM_024723382.1"/>
</dbReference>
<dbReference type="GO" id="GO:0071555">
    <property type="term" value="P:cell wall organization"/>
    <property type="evidence" value="ECO:0007669"/>
    <property type="project" value="UniProtKB-KW"/>
</dbReference>
<dbReference type="EC" id="3.2.1.39" evidence="3"/>
<keyword evidence="5 15" id="KW-0378">Hydrolase</keyword>
<evidence type="ECO:0000256" key="14">
    <source>
        <dbReference type="SAM" id="SignalP"/>
    </source>
</evidence>
<protein>
    <recommendedName>
        <fullName evidence="3">glucan endo-1,3-beta-D-glucosidase</fullName>
        <ecNumber evidence="3">3.2.1.39</ecNumber>
    </recommendedName>
    <alternativeName>
        <fullName evidence="13">Endo-1,3-beta-glucanase btgC</fullName>
    </alternativeName>
    <alternativeName>
        <fullName evidence="12">Laminarinase btgC</fullName>
    </alternativeName>
</protein>
<dbReference type="OrthoDB" id="77201at2759"/>
<dbReference type="AlphaFoldDB" id="A0A0P1A5H0"/>
<reference evidence="16" key="1">
    <citation type="submission" date="2014-09" db="EMBL/GenBank/DDBJ databases">
        <authorList>
            <person name="Sharma Rahul"/>
            <person name="Thines Marco"/>
        </authorList>
    </citation>
    <scope>NUCLEOTIDE SEQUENCE [LARGE SCALE GENOMIC DNA]</scope>
</reference>
<comment type="subcellular location">
    <subcellularLocation>
        <location evidence="2">Cell membrane</location>
    </subcellularLocation>
</comment>
<keyword evidence="4" id="KW-1003">Cell membrane</keyword>
<sequence>MRFCAPLSASIMLVTQVSAFGVCYDPDHSALNGAMTAATVTEDLKIIKQHGFNSVRTYISKFGDTNLGLLIDDANLTSALGVPYPQDDYLEQVDAAVKAANTGCVSYIFVGNENLADATSVPQDMIATIQSIKSLVPDHVKVGTVQRNTEVLHHSYIHGWSELISVCDVLGVNIHPYFTPGTTAHNAIDVVKSQWTAMVKNFGDKLLITETGWPSEGGLSGTIGSPAGLQTFYSDYKTWSSSLDECFYFQMFDTPYKSSPYEKTFGLLAADAVDKFDFASVMHFASNAIPNAAKMVDSILSGL</sequence>
<evidence type="ECO:0000256" key="11">
    <source>
        <dbReference type="ARBA" id="ARBA00037649"/>
    </source>
</evidence>
<dbReference type="InterPro" id="IPR050732">
    <property type="entry name" value="Beta-glucan_modifiers"/>
</dbReference>
<dbReference type="GeneID" id="36404546"/>
<dbReference type="InterPro" id="IPR017853">
    <property type="entry name" value="GH"/>
</dbReference>
<evidence type="ECO:0000256" key="1">
    <source>
        <dbReference type="ARBA" id="ARBA00000382"/>
    </source>
</evidence>
<accession>A0A0P1A5H0</accession>
<evidence type="ECO:0000256" key="8">
    <source>
        <dbReference type="ARBA" id="ARBA00023277"/>
    </source>
</evidence>
<dbReference type="OMA" id="GYIFVGN"/>
<feature type="chain" id="PRO_5006058395" description="glucan endo-1,3-beta-D-glucosidase" evidence="14">
    <location>
        <begin position="20"/>
        <end position="303"/>
    </location>
</feature>
<comment type="function">
    <text evidence="11">Glucanases play a role in cell expansion during growth, in cell-cell fusion during mating, and in spore release during sporulation. This enzyme may be involved in beta-glucan degradation. Active on laminarin and lichenan.</text>
</comment>
<keyword evidence="7" id="KW-0325">Glycoprotein</keyword>
<dbReference type="SUPFAM" id="SSF51445">
    <property type="entry name" value="(Trans)glycosidases"/>
    <property type="match status" value="1"/>
</dbReference>
<dbReference type="PANTHER" id="PTHR16631">
    <property type="entry name" value="GLUCAN 1,3-BETA-GLUCOSIDASE"/>
    <property type="match status" value="1"/>
</dbReference>
<keyword evidence="9" id="KW-0961">Cell wall biogenesis/degradation</keyword>
<dbReference type="Proteomes" id="UP000054928">
    <property type="component" value="Unassembled WGS sequence"/>
</dbReference>
<evidence type="ECO:0000256" key="2">
    <source>
        <dbReference type="ARBA" id="ARBA00004236"/>
    </source>
</evidence>
<organism evidence="15 16">
    <name type="scientific">Plasmopara halstedii</name>
    <name type="common">Downy mildew of sunflower</name>
    <dbReference type="NCBI Taxonomy" id="4781"/>
    <lineage>
        <taxon>Eukaryota</taxon>
        <taxon>Sar</taxon>
        <taxon>Stramenopiles</taxon>
        <taxon>Oomycota</taxon>
        <taxon>Peronosporomycetes</taxon>
        <taxon>Peronosporales</taxon>
        <taxon>Peronosporaceae</taxon>
        <taxon>Plasmopara</taxon>
    </lineage>
</organism>
<dbReference type="GO" id="GO:0000272">
    <property type="term" value="P:polysaccharide catabolic process"/>
    <property type="evidence" value="ECO:0007669"/>
    <property type="project" value="UniProtKB-KW"/>
</dbReference>
<name>A0A0P1A5H0_PLAHL</name>
<comment type="catalytic activity">
    <reaction evidence="1">
        <text>Hydrolysis of (1-&gt;3)-beta-D-glucosidic linkages in (1-&gt;3)-beta-D-glucans.</text>
        <dbReference type="EC" id="3.2.1.39"/>
    </reaction>
</comment>
<dbReference type="PANTHER" id="PTHR16631:SF17">
    <property type="entry name" value="GLUCAN ENDO-1,3-BETA-GLUCOSIDASE BTGC"/>
    <property type="match status" value="1"/>
</dbReference>
<dbReference type="GO" id="GO:0042973">
    <property type="term" value="F:glucan endo-1,3-beta-D-glucosidase activity"/>
    <property type="evidence" value="ECO:0007669"/>
    <property type="project" value="UniProtKB-EC"/>
</dbReference>
<evidence type="ECO:0000256" key="9">
    <source>
        <dbReference type="ARBA" id="ARBA00023316"/>
    </source>
</evidence>
<evidence type="ECO:0000256" key="5">
    <source>
        <dbReference type="ARBA" id="ARBA00022801"/>
    </source>
</evidence>
<feature type="signal peptide" evidence="14">
    <location>
        <begin position="1"/>
        <end position="19"/>
    </location>
</feature>
<proteinExistence type="predicted"/>
<dbReference type="Gene3D" id="3.20.20.80">
    <property type="entry name" value="Glycosidases"/>
    <property type="match status" value="2"/>
</dbReference>
<evidence type="ECO:0000256" key="13">
    <source>
        <dbReference type="ARBA" id="ARBA00043078"/>
    </source>
</evidence>
<evidence type="ECO:0000256" key="10">
    <source>
        <dbReference type="ARBA" id="ARBA00023326"/>
    </source>
</evidence>
<keyword evidence="14" id="KW-0732">Signal</keyword>
<evidence type="ECO:0000256" key="4">
    <source>
        <dbReference type="ARBA" id="ARBA00022475"/>
    </source>
</evidence>
<dbReference type="EMBL" id="CCYD01000041">
    <property type="protein sequence ID" value="CEG35366.1"/>
    <property type="molecule type" value="Genomic_DNA"/>
</dbReference>
<evidence type="ECO:0000313" key="15">
    <source>
        <dbReference type="EMBL" id="CEG35366.1"/>
    </source>
</evidence>
<keyword evidence="16" id="KW-1185">Reference proteome</keyword>
<evidence type="ECO:0000256" key="3">
    <source>
        <dbReference type="ARBA" id="ARBA00012780"/>
    </source>
</evidence>
<keyword evidence="10" id="KW-0624">Polysaccharide degradation</keyword>